<dbReference type="RefSeq" id="WP_318620729.1">
    <property type="nucleotide sequence ID" value="NZ_CP137642.1"/>
</dbReference>
<dbReference type="GeneID" id="85733056"/>
<accession>A0AAX4FTT3</accession>
<gene>
    <name evidence="2" type="ORF">R6Y96_07825</name>
</gene>
<keyword evidence="3" id="KW-1185">Reference proteome</keyword>
<organism evidence="2 3">
    <name type="scientific">Methanoculleus receptaculi</name>
    <dbReference type="NCBI Taxonomy" id="394967"/>
    <lineage>
        <taxon>Archaea</taxon>
        <taxon>Methanobacteriati</taxon>
        <taxon>Methanobacteriota</taxon>
        <taxon>Stenosarchaea group</taxon>
        <taxon>Methanomicrobia</taxon>
        <taxon>Methanomicrobiales</taxon>
        <taxon>Methanomicrobiaceae</taxon>
        <taxon>Methanoculleus</taxon>
    </lineage>
</organism>
<keyword evidence="1" id="KW-0175">Coiled coil</keyword>
<evidence type="ECO:0000313" key="3">
    <source>
        <dbReference type="Proteomes" id="UP001305652"/>
    </source>
</evidence>
<reference evidence="2 3" key="1">
    <citation type="submission" date="2023-10" db="EMBL/GenBank/DDBJ databases">
        <title>The complete genome sequence of Methanoculleus receptaculi DSM 18860.</title>
        <authorList>
            <person name="Lai S.-J."/>
            <person name="You Y.-T."/>
            <person name="Chen S.-C."/>
        </authorList>
    </citation>
    <scope>NUCLEOTIDE SEQUENCE [LARGE SCALE GENOMIC DNA]</scope>
    <source>
        <strain evidence="2 3">DSM 18860</strain>
    </source>
</reference>
<proteinExistence type="predicted"/>
<dbReference type="Proteomes" id="UP001305652">
    <property type="component" value="Chromosome"/>
</dbReference>
<dbReference type="PANTHER" id="PTHR40707:SF1">
    <property type="entry name" value="DUF460 DOMAIN-CONTAINING PROTEIN"/>
    <property type="match status" value="1"/>
</dbReference>
<dbReference type="AlphaFoldDB" id="A0AAX4FTT3"/>
<name>A0AAX4FTT3_9EURY</name>
<evidence type="ECO:0000313" key="2">
    <source>
        <dbReference type="EMBL" id="WOX57205.1"/>
    </source>
</evidence>
<dbReference type="PANTHER" id="PTHR40707">
    <property type="entry name" value="POSSIBLE NUCLEASE OF RNASE H FOLD, RUVC/YQGF FAMILY"/>
    <property type="match status" value="1"/>
</dbReference>
<dbReference type="EMBL" id="CP137642">
    <property type="protein sequence ID" value="WOX57205.1"/>
    <property type="molecule type" value="Genomic_DNA"/>
</dbReference>
<dbReference type="KEGG" id="mrc:R6Y96_07825"/>
<evidence type="ECO:0000256" key="1">
    <source>
        <dbReference type="SAM" id="Coils"/>
    </source>
</evidence>
<sequence length="649" mass="72621">MKVFGIDIIKGSVRSRSRRPVYALCRMEDGEMLDVQEVTAFRLQRLLTAEQPEILAVDSLQEIAADQHELYAFLQSLPPSTKLVQVTGGERTESLGKVAARYNINFNRFDPYAEARTIARVASLGAGVQVIAFENTTDIVVSRHRSPGPGGWSQNRYARKIHGAVMQKGREIEARLRGAGLDYEKKETKAFGGCSRVAFRVAAPREMVPVHPSRGADVQVRVTGRRLDRIRFEPLSGRPRYLIVGLDPGTTTGIAAVDLDGNLVLLTSSRQMTMSEIVEEIYRAGKPLIVASDVQPMPYSVEKVRRAFNAIAYTPKQSLPVETKYELTALFTYTNDHERDALSAALDAYRSLQSKFRNITKRVGPGFDLDEVRARVLRGQPLDTVIEDMQGAPAPITEAEPAAPAQERSVEDERVMALDGMVKRLRSYVQELQDTLRERDREVEHLRQSLRRARSATERRIRRDAELAAKDAAIESLREQLRGERRRSRRLKKRLERMQAVERLESAEDSTPLKVLDSLTREGVRGLQEDMGIAGGDVLYVPRAHGWGRGVIKDLAAGGVRALLVGGEPPDPNLVRVAREAGLPLIPAEPLSPVIRGKTGVVGSLALDEAIAAWKEEQKEFLREREAERVEYLVREYRSEREKEVRRGG</sequence>
<dbReference type="InterPro" id="IPR007408">
    <property type="entry name" value="DUF460"/>
</dbReference>
<protein>
    <submittedName>
        <fullName evidence="2">DUF460 domain-containing protein</fullName>
    </submittedName>
</protein>
<feature type="coiled-coil region" evidence="1">
    <location>
        <begin position="422"/>
        <end position="501"/>
    </location>
</feature>
<dbReference type="Pfam" id="PF04312">
    <property type="entry name" value="DUF460"/>
    <property type="match status" value="1"/>
</dbReference>